<evidence type="ECO:0000256" key="2">
    <source>
        <dbReference type="SAM" id="SignalP"/>
    </source>
</evidence>
<evidence type="ECO:0000256" key="1">
    <source>
        <dbReference type="ARBA" id="ARBA00022729"/>
    </source>
</evidence>
<dbReference type="AlphaFoldDB" id="A0ABD1LSW1"/>
<dbReference type="InterPro" id="IPR040361">
    <property type="entry name" value="TPD1"/>
</dbReference>
<evidence type="ECO:0000313" key="3">
    <source>
        <dbReference type="EMBL" id="KAL2326403.1"/>
    </source>
</evidence>
<dbReference type="PANTHER" id="PTHR33184">
    <property type="entry name" value="PROTEIN TAPETUM DETERMINANT 1-LIKE-RELATED"/>
    <property type="match status" value="1"/>
</dbReference>
<feature type="signal peptide" evidence="2">
    <location>
        <begin position="1"/>
        <end position="22"/>
    </location>
</feature>
<sequence>MANASKMILNIILFVLISQGYSYCTIKNLRVRQVKTGATVKNKPEWKVTITNTCPSPCVIQMVYLKCVGFQTVEPVPTLLLAVSPSTGTCLLAYGQPISANGVVTFKYAWDNAIPLLPNAGLVLNC</sequence>
<dbReference type="PANTHER" id="PTHR33184:SF64">
    <property type="entry name" value="BETA-1,3-N-ACETYLGLUCOSAMINYLTRANSFERASE FAMILY PROTEIN"/>
    <property type="match status" value="1"/>
</dbReference>
<protein>
    <submittedName>
        <fullName evidence="3">Uncharacterized protein</fullName>
    </submittedName>
</protein>
<gene>
    <name evidence="3" type="ORF">Fmac_025461</name>
</gene>
<comment type="caution">
    <text evidence="3">The sequence shown here is derived from an EMBL/GenBank/DDBJ whole genome shotgun (WGS) entry which is preliminary data.</text>
</comment>
<accession>A0ABD1LSW1</accession>
<name>A0ABD1LSW1_9FABA</name>
<dbReference type="Proteomes" id="UP001603857">
    <property type="component" value="Unassembled WGS sequence"/>
</dbReference>
<evidence type="ECO:0000313" key="4">
    <source>
        <dbReference type="Proteomes" id="UP001603857"/>
    </source>
</evidence>
<dbReference type="EMBL" id="JBGMDY010000008">
    <property type="protein sequence ID" value="KAL2326403.1"/>
    <property type="molecule type" value="Genomic_DNA"/>
</dbReference>
<dbReference type="Pfam" id="PF24068">
    <property type="entry name" value="TPD1_C"/>
    <property type="match status" value="1"/>
</dbReference>
<keyword evidence="1 2" id="KW-0732">Signal</keyword>
<proteinExistence type="predicted"/>
<reference evidence="3 4" key="1">
    <citation type="submission" date="2024-08" db="EMBL/GenBank/DDBJ databases">
        <title>Insights into the chromosomal genome structure of Flemingia macrophylla.</title>
        <authorList>
            <person name="Ding Y."/>
            <person name="Zhao Y."/>
            <person name="Bi W."/>
            <person name="Wu M."/>
            <person name="Zhao G."/>
            <person name="Gong Y."/>
            <person name="Li W."/>
            <person name="Zhang P."/>
        </authorList>
    </citation>
    <scope>NUCLEOTIDE SEQUENCE [LARGE SCALE GENOMIC DNA]</scope>
    <source>
        <strain evidence="3">DYQJB</strain>
        <tissue evidence="3">Leaf</tissue>
    </source>
</reference>
<organism evidence="3 4">
    <name type="scientific">Flemingia macrophylla</name>
    <dbReference type="NCBI Taxonomy" id="520843"/>
    <lineage>
        <taxon>Eukaryota</taxon>
        <taxon>Viridiplantae</taxon>
        <taxon>Streptophyta</taxon>
        <taxon>Embryophyta</taxon>
        <taxon>Tracheophyta</taxon>
        <taxon>Spermatophyta</taxon>
        <taxon>Magnoliopsida</taxon>
        <taxon>eudicotyledons</taxon>
        <taxon>Gunneridae</taxon>
        <taxon>Pentapetalae</taxon>
        <taxon>rosids</taxon>
        <taxon>fabids</taxon>
        <taxon>Fabales</taxon>
        <taxon>Fabaceae</taxon>
        <taxon>Papilionoideae</taxon>
        <taxon>50 kb inversion clade</taxon>
        <taxon>NPAAA clade</taxon>
        <taxon>indigoferoid/millettioid clade</taxon>
        <taxon>Phaseoleae</taxon>
        <taxon>Flemingia</taxon>
    </lineage>
</organism>
<feature type="chain" id="PRO_5044791559" evidence="2">
    <location>
        <begin position="23"/>
        <end position="126"/>
    </location>
</feature>
<keyword evidence="4" id="KW-1185">Reference proteome</keyword>